<evidence type="ECO:0000313" key="3">
    <source>
        <dbReference type="Proteomes" id="UP000296049"/>
    </source>
</evidence>
<accession>R0LU09</accession>
<reference evidence="3" key="1">
    <citation type="journal article" date="2013" name="Nat. Genet.">
        <title>The duck genome and transcriptome provide insight into an avian influenza virus reservoir species.</title>
        <authorList>
            <person name="Huang Y."/>
            <person name="Li Y."/>
            <person name="Burt D.W."/>
            <person name="Chen H."/>
            <person name="Zhang Y."/>
            <person name="Qian W."/>
            <person name="Kim H."/>
            <person name="Gan S."/>
            <person name="Zhao Y."/>
            <person name="Li J."/>
            <person name="Yi K."/>
            <person name="Feng H."/>
            <person name="Zhu P."/>
            <person name="Li B."/>
            <person name="Liu Q."/>
            <person name="Fairley S."/>
            <person name="Magor K.E."/>
            <person name="Du Z."/>
            <person name="Hu X."/>
            <person name="Goodman L."/>
            <person name="Tafer H."/>
            <person name="Vignal A."/>
            <person name="Lee T."/>
            <person name="Kim K.W."/>
            <person name="Sheng Z."/>
            <person name="An Y."/>
            <person name="Searle S."/>
            <person name="Herrero J."/>
            <person name="Groenen M.A."/>
            <person name="Crooijmans R.P."/>
            <person name="Faraut T."/>
            <person name="Cai Q."/>
            <person name="Webster R.G."/>
            <person name="Aldridge J.R."/>
            <person name="Warren W.C."/>
            <person name="Bartschat S."/>
            <person name="Kehr S."/>
            <person name="Marz M."/>
            <person name="Stadler P.F."/>
            <person name="Smith J."/>
            <person name="Kraus R.H."/>
            <person name="Zhao Y."/>
            <person name="Ren L."/>
            <person name="Fei J."/>
            <person name="Morisson M."/>
            <person name="Kaiser P."/>
            <person name="Griffin D.K."/>
            <person name="Rao M."/>
            <person name="Pitel F."/>
            <person name="Wang J."/>
            <person name="Li N."/>
        </authorList>
    </citation>
    <scope>NUCLEOTIDE SEQUENCE [LARGE SCALE GENOMIC DNA]</scope>
</reference>
<dbReference type="Proteomes" id="UP000296049">
    <property type="component" value="Unassembled WGS sequence"/>
</dbReference>
<feature type="region of interest" description="Disordered" evidence="1">
    <location>
        <begin position="1"/>
        <end position="21"/>
    </location>
</feature>
<evidence type="ECO:0000313" key="2">
    <source>
        <dbReference type="EMBL" id="EOB05255.1"/>
    </source>
</evidence>
<protein>
    <submittedName>
        <fullName evidence="2">Uncharacterized protein</fullName>
    </submittedName>
</protein>
<evidence type="ECO:0000256" key="1">
    <source>
        <dbReference type="SAM" id="MobiDB-lite"/>
    </source>
</evidence>
<organism evidence="2 3">
    <name type="scientific">Anas platyrhynchos</name>
    <name type="common">Mallard</name>
    <name type="synonym">Anas boschas</name>
    <dbReference type="NCBI Taxonomy" id="8839"/>
    <lineage>
        <taxon>Eukaryota</taxon>
        <taxon>Metazoa</taxon>
        <taxon>Chordata</taxon>
        <taxon>Craniata</taxon>
        <taxon>Vertebrata</taxon>
        <taxon>Euteleostomi</taxon>
        <taxon>Archelosauria</taxon>
        <taxon>Archosauria</taxon>
        <taxon>Dinosauria</taxon>
        <taxon>Saurischia</taxon>
        <taxon>Theropoda</taxon>
        <taxon>Coelurosauria</taxon>
        <taxon>Aves</taxon>
        <taxon>Neognathae</taxon>
        <taxon>Galloanserae</taxon>
        <taxon>Anseriformes</taxon>
        <taxon>Anatidae</taxon>
        <taxon>Anatinae</taxon>
        <taxon>Anas</taxon>
    </lineage>
</organism>
<dbReference type="EMBL" id="KB742705">
    <property type="protein sequence ID" value="EOB05255.1"/>
    <property type="molecule type" value="Genomic_DNA"/>
</dbReference>
<name>R0LU09_ANAPL</name>
<proteinExistence type="predicted"/>
<keyword evidence="3" id="KW-1185">Reference proteome</keyword>
<dbReference type="AlphaFoldDB" id="R0LU09"/>
<sequence>MVQENYIKGTNSTGLRKQKENDANVAYITPSDLERHIEEVAKQTEEKQKKENKLQRETNPWGIHAFFLVFSSVEDSHTPESLENLVLIFSSLAKIALVQKMLFVFSASKKHSQQNSKIICQCSVLTEDSRNFATGTSMMRRSFIKSDKAVSHNGKGLTSQSSIQHQLRTLPAEPYSCKTHSQLKLLRTTWMVLDSTEWKRLLREHLRIVPLRTVREKEPSARQETPGIQEVHSQLHALQHSTESSKIRVAPLLSQTAVTASTFFSPRPMTYPAVLLRYCESPNVGVSPCGSTSPVVGDNIGLGLKEALKWDAVNKYLDSAVSEVAKQEPVVVQYTLNTLTQDCTQVKMPFLLLSVVTSGEEAQG</sequence>
<gene>
    <name evidence="2" type="ORF">Anapl_16016</name>
</gene>